<evidence type="ECO:0000313" key="2">
    <source>
        <dbReference type="EMBL" id="KAJ6687179.1"/>
    </source>
</evidence>
<keyword evidence="3" id="KW-1185">Reference proteome</keyword>
<reference evidence="2" key="2">
    <citation type="journal article" date="2023" name="Int. J. Mol. Sci.">
        <title>De Novo Assembly and Annotation of 11 Diverse Shrub Willow (Salix) Genomes Reveals Novel Gene Organization in Sex-Linked Regions.</title>
        <authorList>
            <person name="Hyden B."/>
            <person name="Feng K."/>
            <person name="Yates T.B."/>
            <person name="Jawdy S."/>
            <person name="Cereghino C."/>
            <person name="Smart L.B."/>
            <person name="Muchero W."/>
        </authorList>
    </citation>
    <scope>NUCLEOTIDE SEQUENCE</scope>
    <source>
        <tissue evidence="2">Shoot tip</tissue>
    </source>
</reference>
<feature type="compositionally biased region" description="Polar residues" evidence="1">
    <location>
        <begin position="385"/>
        <end position="407"/>
    </location>
</feature>
<organism evidence="2 3">
    <name type="scientific">Salix purpurea</name>
    <name type="common">Purple osier willow</name>
    <dbReference type="NCBI Taxonomy" id="77065"/>
    <lineage>
        <taxon>Eukaryota</taxon>
        <taxon>Viridiplantae</taxon>
        <taxon>Streptophyta</taxon>
        <taxon>Embryophyta</taxon>
        <taxon>Tracheophyta</taxon>
        <taxon>Spermatophyta</taxon>
        <taxon>Magnoliopsida</taxon>
        <taxon>eudicotyledons</taxon>
        <taxon>Gunneridae</taxon>
        <taxon>Pentapetalae</taxon>
        <taxon>rosids</taxon>
        <taxon>fabids</taxon>
        <taxon>Malpighiales</taxon>
        <taxon>Salicaceae</taxon>
        <taxon>Saliceae</taxon>
        <taxon>Salix</taxon>
    </lineage>
</organism>
<dbReference type="OrthoDB" id="266020at2759"/>
<accession>A0A9Q0PG52</accession>
<feature type="region of interest" description="Disordered" evidence="1">
    <location>
        <begin position="384"/>
        <end position="407"/>
    </location>
</feature>
<dbReference type="AlphaFoldDB" id="A0A9Q0PG52"/>
<sequence>MDSNSVVFDISSDEELAIAEPKEFDDDCNWLTELLRNFDKENDDSDDVVIVGEYKPPKPKSKSKSANQVADIKFFLDDDDDCVVLSGDPEKPVAAVDDVCRNEADSSDDGDDVLVVGEKGQDQGWILSRKVKERKEIKIHDIRTVLHVYKQRLHVETTLIQDIFVLNFLLVLLHMKDIVNCATVMFVTQLHHVCTGREFCRIGKDAPVPVSKLPDDPVPMSLPQLNQNQVSRIPTLRSCSSSTTGIPNIIRHRSRQLGCVIGRNRPLPRSVSQQALGVRSDVQKDRCPNALGHRFVSSSAMYKRQGLAAHALGINHPAHVSSNMKYAPASGYARNVAPLATSKENPSSLHYVLPNAIFEPHTYQSTPQPNMGSVIVNTVPLRSELGSQPTPQSNNGQSIYEHGNQVSNNEPSTVKLLNSQLAEIESAQLQYEDHELVDSFFLNQAVPVVSESFVPCDLNSFSPEPPAIDTDTDAVKKGPICSGLGHVVVFDHS</sequence>
<dbReference type="InterPro" id="IPR053234">
    <property type="entry name" value="RPM1_Interactor"/>
</dbReference>
<proteinExistence type="predicted"/>
<gene>
    <name evidence="2" type="ORF">OIU79_016833</name>
</gene>
<dbReference type="PANTHER" id="PTHR33443">
    <property type="entry name" value="ZGC:112980"/>
    <property type="match status" value="1"/>
</dbReference>
<name>A0A9Q0PG52_SALPP</name>
<evidence type="ECO:0000256" key="1">
    <source>
        <dbReference type="SAM" id="MobiDB-lite"/>
    </source>
</evidence>
<evidence type="ECO:0000313" key="3">
    <source>
        <dbReference type="Proteomes" id="UP001151532"/>
    </source>
</evidence>
<reference evidence="2" key="1">
    <citation type="submission" date="2022-11" db="EMBL/GenBank/DDBJ databases">
        <authorList>
            <person name="Hyden B.L."/>
            <person name="Feng K."/>
            <person name="Yates T."/>
            <person name="Jawdy S."/>
            <person name="Smart L.B."/>
            <person name="Muchero W."/>
        </authorList>
    </citation>
    <scope>NUCLEOTIDE SEQUENCE</scope>
    <source>
        <tissue evidence="2">Shoot tip</tissue>
    </source>
</reference>
<comment type="caution">
    <text evidence="2">The sequence shown here is derived from an EMBL/GenBank/DDBJ whole genome shotgun (WGS) entry which is preliminary data.</text>
</comment>
<protein>
    <submittedName>
        <fullName evidence="2">INTERACTING PROTEIN 13 putative ISOFORM 1-RELATED</fullName>
    </submittedName>
</protein>
<dbReference type="EMBL" id="JAPFFK010000019">
    <property type="protein sequence ID" value="KAJ6687179.1"/>
    <property type="molecule type" value="Genomic_DNA"/>
</dbReference>
<dbReference type="PANTHER" id="PTHR33443:SF35">
    <property type="entry name" value="VQ DOMAIN-CONTAINING PROTEIN"/>
    <property type="match status" value="1"/>
</dbReference>
<dbReference type="Proteomes" id="UP001151532">
    <property type="component" value="Chromosome 2"/>
</dbReference>